<evidence type="ECO:0000313" key="1">
    <source>
        <dbReference type="EMBL" id="KAK1944395.1"/>
    </source>
</evidence>
<evidence type="ECO:0000313" key="2">
    <source>
        <dbReference type="Proteomes" id="UP001259832"/>
    </source>
</evidence>
<dbReference type="EMBL" id="JASMQC010000006">
    <property type="protein sequence ID" value="KAK1944395.1"/>
    <property type="molecule type" value="Genomic_DNA"/>
</dbReference>
<organism evidence="1 2">
    <name type="scientific">Phytophthora citrophthora</name>
    <dbReference type="NCBI Taxonomy" id="4793"/>
    <lineage>
        <taxon>Eukaryota</taxon>
        <taxon>Sar</taxon>
        <taxon>Stramenopiles</taxon>
        <taxon>Oomycota</taxon>
        <taxon>Peronosporomycetes</taxon>
        <taxon>Peronosporales</taxon>
        <taxon>Peronosporaceae</taxon>
        <taxon>Phytophthora</taxon>
    </lineage>
</organism>
<reference evidence="1" key="1">
    <citation type="submission" date="2023-08" db="EMBL/GenBank/DDBJ databases">
        <title>Reference Genome Resource for the Citrus Pathogen Phytophthora citrophthora.</title>
        <authorList>
            <person name="Moller H."/>
            <person name="Coetzee B."/>
            <person name="Rose L.J."/>
            <person name="Van Niekerk J.M."/>
        </authorList>
    </citation>
    <scope>NUCLEOTIDE SEQUENCE</scope>
    <source>
        <strain evidence="1">STE-U-9442</strain>
    </source>
</reference>
<keyword evidence="2" id="KW-1185">Reference proteome</keyword>
<accession>A0AAD9GT76</accession>
<dbReference type="Proteomes" id="UP001259832">
    <property type="component" value="Unassembled WGS sequence"/>
</dbReference>
<comment type="caution">
    <text evidence="1">The sequence shown here is derived from an EMBL/GenBank/DDBJ whole genome shotgun (WGS) entry which is preliminary data.</text>
</comment>
<dbReference type="AlphaFoldDB" id="A0AAD9GT76"/>
<sequence length="107" mass="11976">MIKTKHSPTFTCDARDLTLYLTKKNMDDKVWLLTKNQVEVGDVGIDGFMLLYAGAKLLYSGLSALEVALTVEEIEKAKEDGGPVNILVELPKEALENLRWNRLLPTL</sequence>
<gene>
    <name evidence="1" type="ORF">P3T76_004307</name>
</gene>
<name>A0AAD9GT76_9STRA</name>
<proteinExistence type="predicted"/>
<protein>
    <submittedName>
        <fullName evidence="1">Uncharacterized protein</fullName>
    </submittedName>
</protein>